<dbReference type="RefSeq" id="WP_084426303.1">
    <property type="nucleotide sequence ID" value="NZ_FWXV01000002.1"/>
</dbReference>
<sequence length="288" mass="30113">MRVTRLALAAVALVAGCGQSVAGSPVANPADAKAAGERLYNQGVSAIQTYVKDATDFRGTVYRYGVIKDKRSGSEVNVSMRGDPPALITKIKSTSHPGFDYDLYRPADGDREYIRLGPGYAKLAPTPWVSGPANPVSGFACAISGLQTLCKLVDAMDQSTKGGGVSPQGTRLADGGTEVRTGITLKAFIDNSVIPIPADITALVEPEMMGRTFPTKIVVNADGTLRTVEVKGEVPGKGGKVQLEVGYEARGRSAADDFPPLPAADQTTALADKAASDDFWARLGALRG</sequence>
<keyword evidence="3" id="KW-1185">Reference proteome</keyword>
<dbReference type="OrthoDB" id="3597808at2"/>
<evidence type="ECO:0000256" key="1">
    <source>
        <dbReference type="SAM" id="SignalP"/>
    </source>
</evidence>
<protein>
    <recommendedName>
        <fullName evidence="4">Lipoprotein</fullName>
    </recommendedName>
</protein>
<organism evidence="2 3">
    <name type="scientific">Kibdelosporangium aridum</name>
    <dbReference type="NCBI Taxonomy" id="2030"/>
    <lineage>
        <taxon>Bacteria</taxon>
        <taxon>Bacillati</taxon>
        <taxon>Actinomycetota</taxon>
        <taxon>Actinomycetes</taxon>
        <taxon>Pseudonocardiales</taxon>
        <taxon>Pseudonocardiaceae</taxon>
        <taxon>Kibdelosporangium</taxon>
    </lineage>
</organism>
<evidence type="ECO:0000313" key="3">
    <source>
        <dbReference type="Proteomes" id="UP000192674"/>
    </source>
</evidence>
<proteinExistence type="predicted"/>
<accession>A0A1W2CW60</accession>
<name>A0A1W2CW60_KIBAR</name>
<feature type="signal peptide" evidence="1">
    <location>
        <begin position="1"/>
        <end position="22"/>
    </location>
</feature>
<keyword evidence="1" id="KW-0732">Signal</keyword>
<dbReference type="EMBL" id="FWXV01000002">
    <property type="protein sequence ID" value="SMC89485.1"/>
    <property type="molecule type" value="Genomic_DNA"/>
</dbReference>
<evidence type="ECO:0000313" key="2">
    <source>
        <dbReference type="EMBL" id="SMC89485.1"/>
    </source>
</evidence>
<dbReference type="Proteomes" id="UP000192674">
    <property type="component" value="Unassembled WGS sequence"/>
</dbReference>
<feature type="chain" id="PRO_5039317122" description="Lipoprotein" evidence="1">
    <location>
        <begin position="23"/>
        <end position="288"/>
    </location>
</feature>
<reference evidence="2 3" key="1">
    <citation type="submission" date="2017-04" db="EMBL/GenBank/DDBJ databases">
        <authorList>
            <person name="Afonso C.L."/>
            <person name="Miller P.J."/>
            <person name="Scott M.A."/>
            <person name="Spackman E."/>
            <person name="Goraichik I."/>
            <person name="Dimitrov K.M."/>
            <person name="Suarez D.L."/>
            <person name="Swayne D.E."/>
        </authorList>
    </citation>
    <scope>NUCLEOTIDE SEQUENCE [LARGE SCALE GENOMIC DNA]</scope>
    <source>
        <strain evidence="2 3">DSM 43828</strain>
    </source>
</reference>
<dbReference type="PROSITE" id="PS51257">
    <property type="entry name" value="PROKAR_LIPOPROTEIN"/>
    <property type="match status" value="1"/>
</dbReference>
<gene>
    <name evidence="2" type="ORF">SAMN05661093_02555</name>
</gene>
<evidence type="ECO:0008006" key="4">
    <source>
        <dbReference type="Google" id="ProtNLM"/>
    </source>
</evidence>
<dbReference type="AlphaFoldDB" id="A0A1W2CW60"/>